<dbReference type="CDD" id="cd08964">
    <property type="entry name" value="L-asparaginase_II"/>
    <property type="match status" value="1"/>
</dbReference>
<evidence type="ECO:0000259" key="6">
    <source>
        <dbReference type="Pfam" id="PF00710"/>
    </source>
</evidence>
<evidence type="ECO:0000313" key="9">
    <source>
        <dbReference type="Proteomes" id="UP000707138"/>
    </source>
</evidence>
<dbReference type="SFLD" id="SFLDS00057">
    <property type="entry name" value="Glutaminase/Asparaginase"/>
    <property type="match status" value="1"/>
</dbReference>
<gene>
    <name evidence="8" type="ORF">H6A01_03200</name>
</gene>
<dbReference type="InterPro" id="IPR020827">
    <property type="entry name" value="Asparaginase/glutaminase_AS1"/>
</dbReference>
<dbReference type="PIRSF" id="PIRSF001220">
    <property type="entry name" value="L-ASNase_gatD"/>
    <property type="match status" value="1"/>
</dbReference>
<accession>A0ABS2GDU7</accession>
<dbReference type="EMBL" id="JACJLA010000004">
    <property type="protein sequence ID" value="MBM6912339.1"/>
    <property type="molecule type" value="Genomic_DNA"/>
</dbReference>
<dbReference type="RefSeq" id="WP_205087533.1">
    <property type="nucleotide sequence ID" value="NZ_JACJLA010000004.1"/>
</dbReference>
<dbReference type="Proteomes" id="UP000707138">
    <property type="component" value="Unassembled WGS sequence"/>
</dbReference>
<dbReference type="Gene3D" id="3.40.50.1170">
    <property type="entry name" value="L-asparaginase, N-terminal domain"/>
    <property type="match status" value="1"/>
</dbReference>
<dbReference type="SUPFAM" id="SSF53774">
    <property type="entry name" value="Glutaminase/Asparaginase"/>
    <property type="match status" value="1"/>
</dbReference>
<name>A0ABS2GDU7_9FIRM</name>
<protein>
    <recommendedName>
        <fullName evidence="2">asparaginase</fullName>
        <ecNumber evidence="2">3.5.1.1</ecNumber>
    </recommendedName>
</protein>
<dbReference type="InterPro" id="IPR027473">
    <property type="entry name" value="L-asparaginase_C"/>
</dbReference>
<feature type="domain" description="Asparaginase/glutaminase C-terminal" evidence="7">
    <location>
        <begin position="219"/>
        <end position="324"/>
    </location>
</feature>
<feature type="active site" evidence="4">
    <location>
        <position position="15"/>
    </location>
</feature>
<proteinExistence type="inferred from homology"/>
<dbReference type="InterPro" id="IPR027474">
    <property type="entry name" value="L-asparaginase_N"/>
</dbReference>
<evidence type="ECO:0000313" key="8">
    <source>
        <dbReference type="EMBL" id="MBM6912339.1"/>
    </source>
</evidence>
<comment type="similarity">
    <text evidence="1 5">Belongs to the asparaginase 1 family.</text>
</comment>
<evidence type="ECO:0000256" key="1">
    <source>
        <dbReference type="ARBA" id="ARBA00010518"/>
    </source>
</evidence>
<dbReference type="InterPro" id="IPR040919">
    <property type="entry name" value="Asparaginase_C"/>
</dbReference>
<dbReference type="InterPro" id="IPR036152">
    <property type="entry name" value="Asp/glu_Ase-like_sf"/>
</dbReference>
<dbReference type="Pfam" id="PF00710">
    <property type="entry name" value="Asparaginase"/>
    <property type="match status" value="1"/>
</dbReference>
<dbReference type="PRINTS" id="PR00139">
    <property type="entry name" value="ASNGLNASE"/>
</dbReference>
<dbReference type="Pfam" id="PF17763">
    <property type="entry name" value="Asparaginase_C"/>
    <property type="match status" value="1"/>
</dbReference>
<dbReference type="InterPro" id="IPR004550">
    <property type="entry name" value="AsnASE_II"/>
</dbReference>
<dbReference type="PIRSF" id="PIRSF500176">
    <property type="entry name" value="L_ASNase"/>
    <property type="match status" value="1"/>
</dbReference>
<dbReference type="PANTHER" id="PTHR11707">
    <property type="entry name" value="L-ASPARAGINASE"/>
    <property type="match status" value="1"/>
</dbReference>
<dbReference type="SMART" id="SM00870">
    <property type="entry name" value="Asparaginase"/>
    <property type="match status" value="1"/>
</dbReference>
<evidence type="ECO:0000256" key="3">
    <source>
        <dbReference type="ARBA" id="ARBA00022801"/>
    </source>
</evidence>
<dbReference type="EC" id="3.5.1.1" evidence="2"/>
<keyword evidence="9" id="KW-1185">Reference proteome</keyword>
<dbReference type="InterPro" id="IPR037152">
    <property type="entry name" value="L-asparaginase_N_sf"/>
</dbReference>
<dbReference type="PROSITE" id="PS51732">
    <property type="entry name" value="ASN_GLN_ASE_3"/>
    <property type="match status" value="1"/>
</dbReference>
<comment type="caution">
    <text evidence="8">The sequence shown here is derived from an EMBL/GenBank/DDBJ whole genome shotgun (WGS) entry which is preliminary data.</text>
</comment>
<feature type="domain" description="L-asparaginase N-terminal" evidence="6">
    <location>
        <begin position="6"/>
        <end position="198"/>
    </location>
</feature>
<dbReference type="PANTHER" id="PTHR11707:SF28">
    <property type="entry name" value="60 KDA LYSOPHOSPHOLIPASE"/>
    <property type="match status" value="1"/>
</dbReference>
<dbReference type="PROSITE" id="PS00144">
    <property type="entry name" value="ASN_GLN_ASE_1"/>
    <property type="match status" value="1"/>
</dbReference>
<evidence type="ECO:0000256" key="5">
    <source>
        <dbReference type="RuleBase" id="RU004456"/>
    </source>
</evidence>
<dbReference type="Gene3D" id="3.40.50.40">
    <property type="match status" value="1"/>
</dbReference>
<organism evidence="8 9">
    <name type="scientific">Veillonella magna</name>
    <dbReference type="NCBI Taxonomy" id="464322"/>
    <lineage>
        <taxon>Bacteria</taxon>
        <taxon>Bacillati</taxon>
        <taxon>Bacillota</taxon>
        <taxon>Negativicutes</taxon>
        <taxon>Veillonellales</taxon>
        <taxon>Veillonellaceae</taxon>
        <taxon>Veillonella</taxon>
    </lineage>
</organism>
<dbReference type="InterPro" id="IPR006034">
    <property type="entry name" value="Asparaginase/glutaminase-like"/>
</dbReference>
<evidence type="ECO:0000256" key="4">
    <source>
        <dbReference type="PROSITE-ProRule" id="PRU10099"/>
    </source>
</evidence>
<evidence type="ECO:0000259" key="7">
    <source>
        <dbReference type="Pfam" id="PF17763"/>
    </source>
</evidence>
<evidence type="ECO:0000256" key="2">
    <source>
        <dbReference type="ARBA" id="ARBA00012920"/>
    </source>
</evidence>
<dbReference type="NCBIfam" id="TIGR00520">
    <property type="entry name" value="asnASE_II"/>
    <property type="match status" value="1"/>
</dbReference>
<reference evidence="8 9" key="1">
    <citation type="journal article" date="2021" name="Sci. Rep.">
        <title>The distribution of antibiotic resistance genes in chicken gut microbiota commensals.</title>
        <authorList>
            <person name="Juricova H."/>
            <person name="Matiasovicova J."/>
            <person name="Kubasova T."/>
            <person name="Cejkova D."/>
            <person name="Rychlik I."/>
        </authorList>
    </citation>
    <scope>NUCLEOTIDE SEQUENCE [LARGE SCALE GENOMIC DNA]</scope>
    <source>
        <strain evidence="8 9">An537</strain>
    </source>
</reference>
<sequence>MTYDKKVIIIGTGGTIAGRSGAAEDLTGYHAGELSVESLLSSVPGLMHYGPFECEQFSNIDSSDVTVEHWGRLAATVQRYVDDDTVAGIVITHGTDSMEETAYFLHLTVDTDKPVVLTGSMRPATAISADGPLNLLMAVQTVRSEASRGKGIIVALNGYLDCAREVAKLHTTDVATFGNDYFGHMGLVQDGIPFYYYEPLRRHTKYSEFARLGEQTLPQVEILYLYGGIKENFVAAALSQRLDGLVVAGLGHGIIPQRIQSQLSSLTIPIVRASKTGHGMVSPMKNDGLHGMVAADTLTPVKARILLMLGLTKTRHVDELQSMFGTY</sequence>
<keyword evidence="3" id="KW-0378">Hydrolase</keyword>